<dbReference type="Pfam" id="PF08448">
    <property type="entry name" value="PAS_4"/>
    <property type="match status" value="1"/>
</dbReference>
<dbReference type="InterPro" id="IPR002645">
    <property type="entry name" value="STAS_dom"/>
</dbReference>
<dbReference type="EMBL" id="SSMQ01000016">
    <property type="protein sequence ID" value="TKD07543.1"/>
    <property type="molecule type" value="Genomic_DNA"/>
</dbReference>
<proteinExistence type="predicted"/>
<feature type="coiled-coil region" evidence="2">
    <location>
        <begin position="3"/>
        <end position="30"/>
    </location>
</feature>
<keyword evidence="1" id="KW-0597">Phosphoprotein</keyword>
<evidence type="ECO:0000313" key="5">
    <source>
        <dbReference type="EMBL" id="TKD07543.1"/>
    </source>
</evidence>
<name>A0A4U1JBV6_9BACT</name>
<dbReference type="CDD" id="cd07041">
    <property type="entry name" value="STAS_RsbR_RsbS_like"/>
    <property type="match status" value="1"/>
</dbReference>
<comment type="caution">
    <text evidence="5">The sequence shown here is derived from an EMBL/GenBank/DDBJ whole genome shotgun (WGS) entry which is preliminary data.</text>
</comment>
<dbReference type="InterPro" id="IPR000700">
    <property type="entry name" value="PAS-assoc_C"/>
</dbReference>
<sequence>MDVVDMQSRIAALEARLAEEMQARQLLAEELDLLRAVIDEMPVGVIVEDTSGRRRMYNAHMRAIAGEPGARRVFVSDGVSPAPPERDPTRRALGGEVVENLESLLGATGEEGPGTWISQSSRPLFGADGVVRAAVTVTRDVTEHKDILRELDEAIVASDDEKRALIDRLEAGIDALSTPIIEVWEDVLALPVIGAVDDRRGAEITSRLLDAVVARGSRFVIIDWTGVDTMDTNSARHLLDLVRAVELVGAECILTGIRPAVAVSLLHLDVRFEHLRLLRSVKYGLRHCFARLGRGAGMRRQRSAG</sequence>
<evidence type="ECO:0000256" key="2">
    <source>
        <dbReference type="SAM" id="Coils"/>
    </source>
</evidence>
<feature type="domain" description="PAC" evidence="3">
    <location>
        <begin position="99"/>
        <end position="153"/>
    </location>
</feature>
<dbReference type="PANTHER" id="PTHR33745">
    <property type="entry name" value="RSBT ANTAGONIST PROTEIN RSBS-RELATED"/>
    <property type="match status" value="1"/>
</dbReference>
<dbReference type="PROSITE" id="PS50113">
    <property type="entry name" value="PAC"/>
    <property type="match status" value="1"/>
</dbReference>
<dbReference type="InterPro" id="IPR035965">
    <property type="entry name" value="PAS-like_dom_sf"/>
</dbReference>
<evidence type="ECO:0000259" key="4">
    <source>
        <dbReference type="PROSITE" id="PS50801"/>
    </source>
</evidence>
<reference evidence="5 6" key="1">
    <citation type="submission" date="2019-04" db="EMBL/GenBank/DDBJ databases">
        <authorList>
            <person name="Li Y."/>
            <person name="Wang J."/>
        </authorList>
    </citation>
    <scope>NUCLEOTIDE SEQUENCE [LARGE SCALE GENOMIC DNA]</scope>
    <source>
        <strain evidence="5 6">DSM 14668</strain>
    </source>
</reference>
<dbReference type="PANTHER" id="PTHR33745:SF3">
    <property type="entry name" value="RSBT CO-ANTAGONIST PROTEIN RSBRC"/>
    <property type="match status" value="1"/>
</dbReference>
<dbReference type="RefSeq" id="WP_136930139.1">
    <property type="nucleotide sequence ID" value="NZ_SSMQ01000016.1"/>
</dbReference>
<dbReference type="SUPFAM" id="SSF52091">
    <property type="entry name" value="SpoIIaa-like"/>
    <property type="match status" value="1"/>
</dbReference>
<dbReference type="Gene3D" id="3.30.450.20">
    <property type="entry name" value="PAS domain"/>
    <property type="match status" value="1"/>
</dbReference>
<evidence type="ECO:0000313" key="6">
    <source>
        <dbReference type="Proteomes" id="UP000309215"/>
    </source>
</evidence>
<evidence type="ECO:0000256" key="1">
    <source>
        <dbReference type="ARBA" id="ARBA00022553"/>
    </source>
</evidence>
<protein>
    <submittedName>
        <fullName evidence="5">STAS domain-containing protein</fullName>
    </submittedName>
</protein>
<dbReference type="OrthoDB" id="5511081at2"/>
<dbReference type="Pfam" id="PF01740">
    <property type="entry name" value="STAS"/>
    <property type="match status" value="1"/>
</dbReference>
<feature type="domain" description="STAS" evidence="4">
    <location>
        <begin position="177"/>
        <end position="288"/>
    </location>
</feature>
<dbReference type="InterPro" id="IPR036513">
    <property type="entry name" value="STAS_dom_sf"/>
</dbReference>
<keyword evidence="6" id="KW-1185">Reference proteome</keyword>
<organism evidence="5 6">
    <name type="scientific">Polyangium fumosum</name>
    <dbReference type="NCBI Taxonomy" id="889272"/>
    <lineage>
        <taxon>Bacteria</taxon>
        <taxon>Pseudomonadati</taxon>
        <taxon>Myxococcota</taxon>
        <taxon>Polyangia</taxon>
        <taxon>Polyangiales</taxon>
        <taxon>Polyangiaceae</taxon>
        <taxon>Polyangium</taxon>
    </lineage>
</organism>
<evidence type="ECO:0000259" key="3">
    <source>
        <dbReference type="PROSITE" id="PS50113"/>
    </source>
</evidence>
<dbReference type="Proteomes" id="UP000309215">
    <property type="component" value="Unassembled WGS sequence"/>
</dbReference>
<gene>
    <name evidence="5" type="ORF">E8A74_17385</name>
</gene>
<dbReference type="AlphaFoldDB" id="A0A4U1JBV6"/>
<dbReference type="SUPFAM" id="SSF55785">
    <property type="entry name" value="PYP-like sensor domain (PAS domain)"/>
    <property type="match status" value="1"/>
</dbReference>
<dbReference type="InterPro" id="IPR051932">
    <property type="entry name" value="Bact_StressResp_Reg"/>
</dbReference>
<dbReference type="PROSITE" id="PS50801">
    <property type="entry name" value="STAS"/>
    <property type="match status" value="1"/>
</dbReference>
<dbReference type="Gene3D" id="3.30.750.24">
    <property type="entry name" value="STAS domain"/>
    <property type="match status" value="1"/>
</dbReference>
<accession>A0A4U1JBV6</accession>
<dbReference type="InterPro" id="IPR013656">
    <property type="entry name" value="PAS_4"/>
</dbReference>
<keyword evidence="2" id="KW-0175">Coiled coil</keyword>